<keyword evidence="2" id="KW-0802">TPR repeat</keyword>
<keyword evidence="4" id="KW-1185">Reference proteome</keyword>
<dbReference type="InterPro" id="IPR051685">
    <property type="entry name" value="Ycf3/AcsC/BcsC/TPR_MFPF"/>
</dbReference>
<keyword evidence="1" id="KW-0677">Repeat</keyword>
<dbReference type="OrthoDB" id="10043504at2759"/>
<dbReference type="Proteomes" id="UP000689195">
    <property type="component" value="Unassembled WGS sequence"/>
</dbReference>
<evidence type="ECO:0000256" key="2">
    <source>
        <dbReference type="ARBA" id="ARBA00022803"/>
    </source>
</evidence>
<protein>
    <recommendedName>
        <fullName evidence="5">Tetratricopeptide repeat protein</fullName>
    </recommendedName>
</protein>
<sequence>MKLKKINTLMDFIKRKNMEFDNLINGINTYIDSLNQSFSLLKMVIRYKYSLQNERLLNLNSLQINYFNQQIHCYKLNNLYEKLQIDDNSIKLSKEFSDKCYYLKGKSYNHIQYIFEIKIQKSDITIRQINTIQSQQPLISMMQRSNFRQLIGGCLRFLNNYEDPIVWLDQALIIDPKYVNSLFDEVQVQENQIKNDDAITWLDKALSIDLKHVNSLNENGQCLRLLKKHNESQQLLDQVLSTNAKNTFSLNRKGDC</sequence>
<evidence type="ECO:0000313" key="3">
    <source>
        <dbReference type="EMBL" id="CAD8183445.1"/>
    </source>
</evidence>
<dbReference type="AlphaFoldDB" id="A0A8S1W570"/>
<dbReference type="EMBL" id="CAJJDO010000081">
    <property type="protein sequence ID" value="CAD8183445.1"/>
    <property type="molecule type" value="Genomic_DNA"/>
</dbReference>
<evidence type="ECO:0008006" key="5">
    <source>
        <dbReference type="Google" id="ProtNLM"/>
    </source>
</evidence>
<gene>
    <name evidence="3" type="ORF">PPENT_87.1.T0810001</name>
</gene>
<dbReference type="PANTHER" id="PTHR44943:SF4">
    <property type="entry name" value="TPR REPEAT-CONTAINING PROTEIN MJ0798"/>
    <property type="match status" value="1"/>
</dbReference>
<proteinExistence type="predicted"/>
<evidence type="ECO:0000313" key="4">
    <source>
        <dbReference type="Proteomes" id="UP000689195"/>
    </source>
</evidence>
<comment type="caution">
    <text evidence="3">The sequence shown here is derived from an EMBL/GenBank/DDBJ whole genome shotgun (WGS) entry which is preliminary data.</text>
</comment>
<reference evidence="3" key="1">
    <citation type="submission" date="2021-01" db="EMBL/GenBank/DDBJ databases">
        <authorList>
            <consortium name="Genoscope - CEA"/>
            <person name="William W."/>
        </authorList>
    </citation>
    <scope>NUCLEOTIDE SEQUENCE</scope>
</reference>
<evidence type="ECO:0000256" key="1">
    <source>
        <dbReference type="ARBA" id="ARBA00022737"/>
    </source>
</evidence>
<accession>A0A8S1W570</accession>
<name>A0A8S1W570_9CILI</name>
<organism evidence="3 4">
    <name type="scientific">Paramecium pentaurelia</name>
    <dbReference type="NCBI Taxonomy" id="43138"/>
    <lineage>
        <taxon>Eukaryota</taxon>
        <taxon>Sar</taxon>
        <taxon>Alveolata</taxon>
        <taxon>Ciliophora</taxon>
        <taxon>Intramacronucleata</taxon>
        <taxon>Oligohymenophorea</taxon>
        <taxon>Peniculida</taxon>
        <taxon>Parameciidae</taxon>
        <taxon>Paramecium</taxon>
    </lineage>
</organism>
<dbReference type="PANTHER" id="PTHR44943">
    <property type="entry name" value="CELLULOSE SYNTHASE OPERON PROTEIN C"/>
    <property type="match status" value="1"/>
</dbReference>